<dbReference type="Gene3D" id="3.40.50.2000">
    <property type="entry name" value="Glycogen Phosphorylase B"/>
    <property type="match status" value="2"/>
</dbReference>
<keyword evidence="5" id="KW-1185">Reference proteome</keyword>
<dbReference type="PANTHER" id="PTHR48048">
    <property type="entry name" value="GLYCOSYLTRANSFERASE"/>
    <property type="match status" value="1"/>
</dbReference>
<accession>A0A8S0PVY5</accession>
<dbReference type="OrthoDB" id="5835829at2759"/>
<protein>
    <submittedName>
        <fullName evidence="4">UDP-glycosyltransferase 88A1-like</fullName>
    </submittedName>
</protein>
<comment type="caution">
    <text evidence="4">The sequence shown here is derived from an EMBL/GenBank/DDBJ whole genome shotgun (WGS) entry which is preliminary data.</text>
</comment>
<keyword evidence="2" id="KW-0328">Glycosyltransferase</keyword>
<evidence type="ECO:0000313" key="5">
    <source>
        <dbReference type="Proteomes" id="UP000594638"/>
    </source>
</evidence>
<keyword evidence="3" id="KW-0808">Transferase</keyword>
<gene>
    <name evidence="4" type="ORF">OLEA9_A038341</name>
</gene>
<dbReference type="InterPro" id="IPR050481">
    <property type="entry name" value="UDP-glycosyltransf_plant"/>
</dbReference>
<dbReference type="PANTHER" id="PTHR48048:SF30">
    <property type="entry name" value="GLYCOSYLTRANSFERASE"/>
    <property type="match status" value="1"/>
</dbReference>
<evidence type="ECO:0000256" key="3">
    <source>
        <dbReference type="ARBA" id="ARBA00022679"/>
    </source>
</evidence>
<sequence length="285" mass="32134">MVEFGKLLLKHHPSFSITIFITTAPCTTGVTAPYINHVASTTSSFTFHELSTVKLPPTSPTIPFEELLFEIPRLNNPYLHEALQNISQKSNLLAFFIDFFCFLERTKDKGLVVKPWAPQLEVLNHDSIRGFVTHCGWNSALESICAEQRMNRVFMVEELKVALGLTESTNGFVTVAELDKRIRELMDSDNRKATIQESGSSRVASEKCIESWAKIWKAKECLNIFPTSSNARAEADIVDALTVRLPNLGMKLLPMAFRQIKDPMEIIKLAINCQSVAYRNIDELI</sequence>
<dbReference type="Proteomes" id="UP000594638">
    <property type="component" value="Unassembled WGS sequence"/>
</dbReference>
<name>A0A8S0PVY5_OLEEU</name>
<comment type="similarity">
    <text evidence="1">Belongs to the UDP-glycosyltransferase family.</text>
</comment>
<dbReference type="EMBL" id="CACTIH010000282">
    <property type="protein sequence ID" value="CAA2958744.1"/>
    <property type="molecule type" value="Genomic_DNA"/>
</dbReference>
<dbReference type="GO" id="GO:0035251">
    <property type="term" value="F:UDP-glucosyltransferase activity"/>
    <property type="evidence" value="ECO:0007669"/>
    <property type="project" value="InterPro"/>
</dbReference>
<dbReference type="Pfam" id="PF00201">
    <property type="entry name" value="UDPGT"/>
    <property type="match status" value="1"/>
</dbReference>
<dbReference type="InterPro" id="IPR002213">
    <property type="entry name" value="UDP_glucos_trans"/>
</dbReference>
<evidence type="ECO:0000256" key="2">
    <source>
        <dbReference type="ARBA" id="ARBA00022676"/>
    </source>
</evidence>
<evidence type="ECO:0000313" key="4">
    <source>
        <dbReference type="EMBL" id="CAA2958744.1"/>
    </source>
</evidence>
<dbReference type="Gramene" id="OE9A038341T1">
    <property type="protein sequence ID" value="OE9A038341C1"/>
    <property type="gene ID" value="OE9A038341"/>
</dbReference>
<proteinExistence type="inferred from homology"/>
<organism evidence="4 5">
    <name type="scientific">Olea europaea subsp. europaea</name>
    <dbReference type="NCBI Taxonomy" id="158383"/>
    <lineage>
        <taxon>Eukaryota</taxon>
        <taxon>Viridiplantae</taxon>
        <taxon>Streptophyta</taxon>
        <taxon>Embryophyta</taxon>
        <taxon>Tracheophyta</taxon>
        <taxon>Spermatophyta</taxon>
        <taxon>Magnoliopsida</taxon>
        <taxon>eudicotyledons</taxon>
        <taxon>Gunneridae</taxon>
        <taxon>Pentapetalae</taxon>
        <taxon>asterids</taxon>
        <taxon>lamiids</taxon>
        <taxon>Lamiales</taxon>
        <taxon>Oleaceae</taxon>
        <taxon>Oleeae</taxon>
        <taxon>Olea</taxon>
    </lineage>
</organism>
<reference evidence="4 5" key="1">
    <citation type="submission" date="2019-12" db="EMBL/GenBank/DDBJ databases">
        <authorList>
            <person name="Alioto T."/>
            <person name="Alioto T."/>
            <person name="Gomez Garrido J."/>
        </authorList>
    </citation>
    <scope>NUCLEOTIDE SEQUENCE [LARGE SCALE GENOMIC DNA]</scope>
</reference>
<dbReference type="SUPFAM" id="SSF53756">
    <property type="entry name" value="UDP-Glycosyltransferase/glycogen phosphorylase"/>
    <property type="match status" value="2"/>
</dbReference>
<dbReference type="AlphaFoldDB" id="A0A8S0PVY5"/>
<evidence type="ECO:0000256" key="1">
    <source>
        <dbReference type="ARBA" id="ARBA00009995"/>
    </source>
</evidence>